<dbReference type="GO" id="GO:0004252">
    <property type="term" value="F:serine-type endopeptidase activity"/>
    <property type="evidence" value="ECO:0007669"/>
    <property type="project" value="UniProtKB-UniRule"/>
</dbReference>
<dbReference type="InterPro" id="IPR023827">
    <property type="entry name" value="Peptidase_S8_Asp-AS"/>
</dbReference>
<feature type="chain" id="PRO_5028941222" evidence="11">
    <location>
        <begin position="36"/>
        <end position="1294"/>
    </location>
</feature>
<evidence type="ECO:0000256" key="11">
    <source>
        <dbReference type="SAM" id="SignalP"/>
    </source>
</evidence>
<evidence type="ECO:0000259" key="12">
    <source>
        <dbReference type="PROSITE" id="PS51272"/>
    </source>
</evidence>
<sequence>MKNTSPRKKFMRACTSTALGLSLALPLAAFPAAQALDLSKATPTVTNPATSKVSGNLKDASGQVAVFVTFKGSGAFEATQPANVRQGKSEPVKATAQAQSIEKAVESQAAQVSDQANSEVLYTTHNTVRGVALQGDAQALRDLAGRSDVEHIARIIPKKRSNGGTVIDTKAIDTWTQTGHTGKDVKVAVIDSGLDYTHADFGGPGTDEAYKAAKASKDMPAADSKLYDPEKFVGGYDLAGDDYDAEQADKAPQPDSNPLDCELGGHGTHVAGTTAGYGVNADGTTFKGDYTKLTAEQVKDMKIGPGSAPEAQLMSFRVFGCEGSTNLTGQALDMALDPNGDGDFSDRADIVNLSLGSDFGSVDDPENAIVDALYRNGTLSVIAAGNANGYNGEGDTYNILGTPGNTISSLTVANSIGSYAYGDKAKILAPKGLGDVVGDYSANFDYGSATEDQLTGEIVMTTPENPYACDAYPDGTDFAGKWVFIDWSDETGDFPCGSKVRFDHIEAAGGKGVVLASQVKLEDSGIAGNTTIPGVRINSDSAEKVREAVKQGGAKIQLNADWQSTVAVETGARDTLNPSTSRGQHGSQGFTKPDVAAPGTSIKSAGVAGGSDPAVMTGTSMASPHVAGVAALVLEAHRDYSPANIKAAIMNTANHDLVDDEGDVFSVERVGSGRIDALAAINDDVFLYNSDRPEQVSTSFGVAEVAHGDTTTLTRKVTVENRGDNARTFEVKLADSSSLEGVSISAPSSVSVGAHSSTEITLTATIDGSKLAKQLDASTEEKQLDEARQYISTVSSRLILTDGGLQLRTPVQIAPKPVSDMKVEDSKINFATDEEVAKVKLAGSSLNQNGYVSALGAFQLGIESPRIPTGKLPIPSAQAADLQYAGANSTIPAQRAAGVKDQPAFVNFGLTSWGNWDTVNPNFGYEIDIDIDNDGQADFFAITSRVTGLDYPIVELHKRNAEGKFDIVDLQPLNGSFGDIDTNTMDSNAMVLPVQYDKLGITDEQAQNFRYKVFSSSWAQQGDFEGTDWVSYNPVNPELAFGADKNVNGSLFVDAPETSLVAFGNSQHDTKALFLHMHNATGDLSGIHAGEDGAKAQVVGVGKTSVIKIQDARFTDVPKDYVFYNEISWLASRGITTGWSDGTFRPAASVERGQMAAFFYRMAGSPQYTPPATSPFKDVPTDYVFYKEIAWMHSQGIANGWDDGTFHPAASVERGQMAAFFYRMAGSPQYTPPATSPFKDVPTDYVFYKEIAWMHSQGIANGWDDGTYRPSASIERGQMAAFIFRFDQQVLNNK</sequence>
<keyword evidence="2" id="KW-0964">Secreted</keyword>
<keyword evidence="6 8" id="KW-0720">Serine protease</keyword>
<dbReference type="Pfam" id="PF00395">
    <property type="entry name" value="SLH"/>
    <property type="match status" value="3"/>
</dbReference>
<reference evidence="13 14" key="1">
    <citation type="submission" date="2020-09" db="EMBL/GenBank/DDBJ databases">
        <title>Investigation of environmental microbes.</title>
        <authorList>
            <person name="Ou Y."/>
            <person name="Kang Q."/>
        </authorList>
    </citation>
    <scope>NUCLEOTIDE SEQUENCE [LARGE SCALE GENOMIC DNA]</scope>
    <source>
        <strain evidence="13 14">KJZ-14</strain>
    </source>
</reference>
<protein>
    <submittedName>
        <fullName evidence="13">S8 family serine peptidase</fullName>
    </submittedName>
</protein>
<dbReference type="InterPro" id="IPR015500">
    <property type="entry name" value="Peptidase_S8_subtilisin-rel"/>
</dbReference>
<dbReference type="GeneID" id="96624680"/>
<dbReference type="RefSeq" id="WP_190724476.1">
    <property type="nucleotide sequence ID" value="NZ_CP061539.1"/>
</dbReference>
<evidence type="ECO:0000256" key="2">
    <source>
        <dbReference type="ARBA" id="ARBA00022512"/>
    </source>
</evidence>
<evidence type="ECO:0000256" key="10">
    <source>
        <dbReference type="SAM" id="MobiDB-lite"/>
    </source>
</evidence>
<dbReference type="PRINTS" id="PR00723">
    <property type="entry name" value="SUBTILISIN"/>
</dbReference>
<dbReference type="PROSITE" id="PS00136">
    <property type="entry name" value="SUBTILASE_ASP"/>
    <property type="match status" value="1"/>
</dbReference>
<dbReference type="KEGG" id="rter:IDM49_10560"/>
<dbReference type="InterPro" id="IPR003137">
    <property type="entry name" value="PA_domain"/>
</dbReference>
<dbReference type="InterPro" id="IPR000209">
    <property type="entry name" value="Peptidase_S8/S53_dom"/>
</dbReference>
<keyword evidence="14" id="KW-1185">Reference proteome</keyword>
<keyword evidence="2" id="KW-0134">Cell wall</keyword>
<evidence type="ECO:0000313" key="13">
    <source>
        <dbReference type="EMBL" id="QNV37628.1"/>
    </source>
</evidence>
<dbReference type="SUPFAM" id="SSF52743">
    <property type="entry name" value="Subtilisin-like"/>
    <property type="match status" value="1"/>
</dbReference>
<dbReference type="PANTHER" id="PTHR43806">
    <property type="entry name" value="PEPTIDASE S8"/>
    <property type="match status" value="1"/>
</dbReference>
<feature type="active site" description="Charge relay system" evidence="7 8">
    <location>
        <position position="266"/>
    </location>
</feature>
<keyword evidence="3 8" id="KW-0645">Protease</keyword>
<feature type="domain" description="SLH" evidence="12">
    <location>
        <begin position="1175"/>
        <end position="1233"/>
    </location>
</feature>
<feature type="domain" description="SLH" evidence="12">
    <location>
        <begin position="1234"/>
        <end position="1294"/>
    </location>
</feature>
<dbReference type="Proteomes" id="UP000516404">
    <property type="component" value="Chromosome"/>
</dbReference>
<dbReference type="InterPro" id="IPR023828">
    <property type="entry name" value="Peptidase_S8_Ser-AS"/>
</dbReference>
<dbReference type="PROSITE" id="PS51892">
    <property type="entry name" value="SUBTILASE"/>
    <property type="match status" value="1"/>
</dbReference>
<dbReference type="Pfam" id="PF02225">
    <property type="entry name" value="PA"/>
    <property type="match status" value="1"/>
</dbReference>
<dbReference type="PROSITE" id="PS51318">
    <property type="entry name" value="TAT"/>
    <property type="match status" value="1"/>
</dbReference>
<evidence type="ECO:0000256" key="3">
    <source>
        <dbReference type="ARBA" id="ARBA00022670"/>
    </source>
</evidence>
<organism evidence="13 14">
    <name type="scientific">Rothia terrae</name>
    <dbReference type="NCBI Taxonomy" id="396015"/>
    <lineage>
        <taxon>Bacteria</taxon>
        <taxon>Bacillati</taxon>
        <taxon>Actinomycetota</taxon>
        <taxon>Actinomycetes</taxon>
        <taxon>Micrococcales</taxon>
        <taxon>Micrococcaceae</taxon>
        <taxon>Rothia</taxon>
    </lineage>
</organism>
<feature type="compositionally biased region" description="Polar residues" evidence="10">
    <location>
        <begin position="576"/>
        <end position="590"/>
    </location>
</feature>
<evidence type="ECO:0000256" key="7">
    <source>
        <dbReference type="PIRSR" id="PIRSR615500-1"/>
    </source>
</evidence>
<dbReference type="InterPro" id="IPR006311">
    <property type="entry name" value="TAT_signal"/>
</dbReference>
<evidence type="ECO:0000256" key="6">
    <source>
        <dbReference type="ARBA" id="ARBA00022825"/>
    </source>
</evidence>
<dbReference type="EMBL" id="CP061539">
    <property type="protein sequence ID" value="QNV37628.1"/>
    <property type="molecule type" value="Genomic_DNA"/>
</dbReference>
<comment type="similarity">
    <text evidence="1 8 9">Belongs to the peptidase S8 family.</text>
</comment>
<evidence type="ECO:0000256" key="8">
    <source>
        <dbReference type="PROSITE-ProRule" id="PRU01240"/>
    </source>
</evidence>
<feature type="region of interest" description="Disordered" evidence="10">
    <location>
        <begin position="573"/>
        <end position="598"/>
    </location>
</feature>
<keyword evidence="5 8" id="KW-0378">Hydrolase</keyword>
<proteinExistence type="inferred from homology"/>
<dbReference type="PROSITE" id="PS00138">
    <property type="entry name" value="SUBTILASE_SER"/>
    <property type="match status" value="1"/>
</dbReference>
<keyword evidence="4 11" id="KW-0732">Signal</keyword>
<dbReference type="InterPro" id="IPR036852">
    <property type="entry name" value="Peptidase_S8/S53_dom_sf"/>
</dbReference>
<name>A0A7H2BD82_9MICC</name>
<accession>A0A7H2BD82</accession>
<evidence type="ECO:0000256" key="1">
    <source>
        <dbReference type="ARBA" id="ARBA00011073"/>
    </source>
</evidence>
<dbReference type="InterPro" id="IPR034213">
    <property type="entry name" value="S8_Vpr-like"/>
</dbReference>
<dbReference type="InterPro" id="IPR001119">
    <property type="entry name" value="SLH_dom"/>
</dbReference>
<feature type="domain" description="SLH" evidence="12">
    <location>
        <begin position="1110"/>
        <end position="1173"/>
    </location>
</feature>
<dbReference type="CDD" id="cd07474">
    <property type="entry name" value="Peptidases_S8_subtilisin_Vpr-like"/>
    <property type="match status" value="1"/>
</dbReference>
<dbReference type="PROSITE" id="PS51272">
    <property type="entry name" value="SLH"/>
    <property type="match status" value="3"/>
</dbReference>
<gene>
    <name evidence="13" type="ORF">IDM49_10560</name>
</gene>
<dbReference type="PANTHER" id="PTHR43806:SF11">
    <property type="entry name" value="CEREVISIN-RELATED"/>
    <property type="match status" value="1"/>
</dbReference>
<evidence type="ECO:0000256" key="9">
    <source>
        <dbReference type="RuleBase" id="RU003355"/>
    </source>
</evidence>
<feature type="active site" description="Charge relay system" evidence="7 8">
    <location>
        <position position="191"/>
    </location>
</feature>
<feature type="signal peptide" evidence="11">
    <location>
        <begin position="1"/>
        <end position="35"/>
    </location>
</feature>
<dbReference type="Gene3D" id="3.40.50.200">
    <property type="entry name" value="Peptidase S8/S53 domain"/>
    <property type="match status" value="2"/>
</dbReference>
<dbReference type="InterPro" id="IPR050131">
    <property type="entry name" value="Peptidase_S8_subtilisin-like"/>
</dbReference>
<dbReference type="Pfam" id="PF00082">
    <property type="entry name" value="Peptidase_S8"/>
    <property type="match status" value="1"/>
</dbReference>
<feature type="active site" description="Charge relay system" evidence="7 8">
    <location>
        <position position="620"/>
    </location>
</feature>
<evidence type="ECO:0000256" key="4">
    <source>
        <dbReference type="ARBA" id="ARBA00022729"/>
    </source>
</evidence>
<evidence type="ECO:0000256" key="5">
    <source>
        <dbReference type="ARBA" id="ARBA00022801"/>
    </source>
</evidence>
<dbReference type="GO" id="GO:0006508">
    <property type="term" value="P:proteolysis"/>
    <property type="evidence" value="ECO:0007669"/>
    <property type="project" value="UniProtKB-KW"/>
</dbReference>
<evidence type="ECO:0000313" key="14">
    <source>
        <dbReference type="Proteomes" id="UP000516404"/>
    </source>
</evidence>